<dbReference type="EMBL" id="JAUTWS010000023">
    <property type="protein sequence ID" value="MDO9710975.1"/>
    <property type="molecule type" value="Genomic_DNA"/>
</dbReference>
<evidence type="ECO:0000313" key="3">
    <source>
        <dbReference type="EMBL" id="MDO9710975.1"/>
    </source>
</evidence>
<proteinExistence type="predicted"/>
<evidence type="ECO:0000313" key="4">
    <source>
        <dbReference type="Proteomes" id="UP001243009"/>
    </source>
</evidence>
<organism evidence="3 4">
    <name type="scientific">Paracraurococcus lichenis</name>
    <dbReference type="NCBI Taxonomy" id="3064888"/>
    <lineage>
        <taxon>Bacteria</taxon>
        <taxon>Pseudomonadati</taxon>
        <taxon>Pseudomonadota</taxon>
        <taxon>Alphaproteobacteria</taxon>
        <taxon>Acetobacterales</taxon>
        <taxon>Roseomonadaceae</taxon>
        <taxon>Paracraurococcus</taxon>
    </lineage>
</organism>
<evidence type="ECO:0000256" key="2">
    <source>
        <dbReference type="ARBA" id="ARBA00022679"/>
    </source>
</evidence>
<keyword evidence="2" id="KW-0808">Transferase</keyword>
<protein>
    <submittedName>
        <fullName evidence="3">WecB/TagA/CpsF family glycosyltransferase</fullName>
    </submittedName>
</protein>
<dbReference type="RefSeq" id="WP_305105835.1">
    <property type="nucleotide sequence ID" value="NZ_JAUTWS010000023.1"/>
</dbReference>
<accession>A0ABT9E4H3</accession>
<name>A0ABT9E4H3_9PROT</name>
<evidence type="ECO:0000256" key="1">
    <source>
        <dbReference type="ARBA" id="ARBA00022676"/>
    </source>
</evidence>
<dbReference type="Proteomes" id="UP001243009">
    <property type="component" value="Unassembled WGS sequence"/>
</dbReference>
<dbReference type="InterPro" id="IPR004629">
    <property type="entry name" value="WecG_TagA_CpsF"/>
</dbReference>
<dbReference type="Pfam" id="PF03808">
    <property type="entry name" value="Glyco_tran_WecG"/>
    <property type="match status" value="1"/>
</dbReference>
<gene>
    <name evidence="3" type="ORF">Q7A36_21670</name>
</gene>
<dbReference type="PANTHER" id="PTHR34136">
    <property type="match status" value="1"/>
</dbReference>
<dbReference type="PANTHER" id="PTHR34136:SF1">
    <property type="entry name" value="UDP-N-ACETYL-D-MANNOSAMINURONIC ACID TRANSFERASE"/>
    <property type="match status" value="1"/>
</dbReference>
<keyword evidence="1" id="KW-0328">Glycosyltransferase</keyword>
<keyword evidence="4" id="KW-1185">Reference proteome</keyword>
<dbReference type="CDD" id="cd06533">
    <property type="entry name" value="Glyco_transf_WecG_TagA"/>
    <property type="match status" value="1"/>
</dbReference>
<reference evidence="3 4" key="1">
    <citation type="submission" date="2023-08" db="EMBL/GenBank/DDBJ databases">
        <title>The draft genome sequence of Paracraurococcus sp. LOR1-02.</title>
        <authorList>
            <person name="Kingkaew E."/>
            <person name="Tanasupawat S."/>
        </authorList>
    </citation>
    <scope>NUCLEOTIDE SEQUENCE [LARGE SCALE GENOMIC DNA]</scope>
    <source>
        <strain evidence="3 4">LOR1-02</strain>
    </source>
</reference>
<comment type="caution">
    <text evidence="3">The sequence shown here is derived from an EMBL/GenBank/DDBJ whole genome shotgun (WGS) entry which is preliminary data.</text>
</comment>
<sequence length="287" mass="31612">MTEPTPLRPQAVRLLDCTVDALPQEAALRWCLETARSSPRARILLTANASHLVAMQDDPALRQAAAAADLVTPDGMSLVWAARLLGARVPERVTGIDLLEALLAEAPRQGLRVFLLGAKPAVIEGFVALCRERNPGIEIAGWRDGYFTPADHPAVVRQIAESRADMLFVAMPSPFKDVWCEQHRDAFEVKLIMGVGGAFDVLAGLVPRAPRWMQATGLEWAWRLWLEPRRLWKRYLVGNSRFLWLVLQERLRGPIAAVQAQGERAEDAARLVVRGGVPAGGPEPPHP</sequence>
<dbReference type="NCBIfam" id="TIGR00696">
    <property type="entry name" value="wecG_tagA_cpsF"/>
    <property type="match status" value="1"/>
</dbReference>